<name>A0ABY0RKX4_9PSED</name>
<proteinExistence type="predicted"/>
<dbReference type="EMBL" id="LT629706">
    <property type="protein sequence ID" value="SDO23366.1"/>
    <property type="molecule type" value="Genomic_DNA"/>
</dbReference>
<evidence type="ECO:0000313" key="2">
    <source>
        <dbReference type="Proteomes" id="UP000181903"/>
    </source>
</evidence>
<protein>
    <submittedName>
        <fullName evidence="1">Filamentous hemagglutinin</fullName>
    </submittedName>
</protein>
<evidence type="ECO:0000313" key="1">
    <source>
        <dbReference type="EMBL" id="SDO23366.1"/>
    </source>
</evidence>
<reference evidence="1 2" key="1">
    <citation type="submission" date="2016-10" db="EMBL/GenBank/DDBJ databases">
        <authorList>
            <person name="Varghese N."/>
            <person name="Submissions S."/>
        </authorList>
    </citation>
    <scope>NUCLEOTIDE SEQUENCE [LARGE SCALE GENOMIC DNA]</scope>
    <source>
        <strain evidence="1 2">BS2776</strain>
    </source>
</reference>
<gene>
    <name evidence="1" type="ORF">SAMN04490208_3038</name>
</gene>
<organism evidence="1 2">
    <name type="scientific">Pseudomonas poae</name>
    <dbReference type="NCBI Taxonomy" id="200451"/>
    <lineage>
        <taxon>Bacteria</taxon>
        <taxon>Pseudomonadati</taxon>
        <taxon>Pseudomonadota</taxon>
        <taxon>Gammaproteobacteria</taxon>
        <taxon>Pseudomonadales</taxon>
        <taxon>Pseudomonadaceae</taxon>
        <taxon>Pseudomonas</taxon>
    </lineage>
</organism>
<dbReference type="Proteomes" id="UP000181903">
    <property type="component" value="Chromosome I"/>
</dbReference>
<accession>A0ABY0RKX4</accession>
<keyword evidence="2" id="KW-1185">Reference proteome</keyword>
<sequence>MMRTWDGFVEVLGCSEADSKFVRLPQTLNELPNFEEGVLGDRRYYSFFSSGILLLLENNRVDQVVFYTRADEGFSMFKGQLPVPPDSSESKVIHLLGTPSSLGGGKLDMLLGYIDRWVKYEMGSYTLHFQFDKKDVLSRLTLGLK</sequence>